<evidence type="ECO:0000313" key="2">
    <source>
        <dbReference type="EMBL" id="CAI9934994.1"/>
    </source>
</evidence>
<gene>
    <name evidence="2" type="ORF">HINF_LOCUS22639</name>
    <name evidence="3" type="ORF">HINF_LOCUS27254</name>
</gene>
<reference evidence="3 4" key="2">
    <citation type="submission" date="2024-07" db="EMBL/GenBank/DDBJ databases">
        <authorList>
            <person name="Akdeniz Z."/>
        </authorList>
    </citation>
    <scope>NUCLEOTIDE SEQUENCE [LARGE SCALE GENOMIC DNA]</scope>
</reference>
<protein>
    <submittedName>
        <fullName evidence="3">Hypothetical_protein</fullName>
    </submittedName>
</protein>
<feature type="transmembrane region" description="Helical" evidence="1">
    <location>
        <begin position="120"/>
        <end position="137"/>
    </location>
</feature>
<keyword evidence="4" id="KW-1185">Reference proteome</keyword>
<keyword evidence="1" id="KW-0472">Membrane</keyword>
<evidence type="ECO:0000313" key="3">
    <source>
        <dbReference type="EMBL" id="CAL6020069.1"/>
    </source>
</evidence>
<keyword evidence="1" id="KW-1133">Transmembrane helix</keyword>
<keyword evidence="1" id="KW-0812">Transmembrane</keyword>
<sequence>MILFRLLIQYFLFQTVFITIALLSTSNELANIIQLVNRLLHYIQCCVNPNACLLVRLCEEKLHEQAIQADLVSFYKSFLQVFVGCGNKSGQQVNVLIDVMGSLIICFCILRQRILVEVNIPAFMIILNVVMSYSLFQKSNRLKIDVMIASTLLFFTAQYRFWPSRCVPSAPLSCVHIRMALLGLRLPFIS</sequence>
<proteinExistence type="predicted"/>
<dbReference type="Proteomes" id="UP001642409">
    <property type="component" value="Unassembled WGS sequence"/>
</dbReference>
<dbReference type="AlphaFoldDB" id="A0AA86PA10"/>
<accession>A0AA86PA10</accession>
<name>A0AA86PA10_9EUKA</name>
<dbReference type="EMBL" id="CAXDID020000084">
    <property type="protein sequence ID" value="CAL6020069.1"/>
    <property type="molecule type" value="Genomic_DNA"/>
</dbReference>
<comment type="caution">
    <text evidence="2">The sequence shown here is derived from an EMBL/GenBank/DDBJ whole genome shotgun (WGS) entry which is preliminary data.</text>
</comment>
<dbReference type="EMBL" id="CATOUU010000590">
    <property type="protein sequence ID" value="CAI9934994.1"/>
    <property type="molecule type" value="Genomic_DNA"/>
</dbReference>
<organism evidence="2">
    <name type="scientific">Hexamita inflata</name>
    <dbReference type="NCBI Taxonomy" id="28002"/>
    <lineage>
        <taxon>Eukaryota</taxon>
        <taxon>Metamonada</taxon>
        <taxon>Diplomonadida</taxon>
        <taxon>Hexamitidae</taxon>
        <taxon>Hexamitinae</taxon>
        <taxon>Hexamita</taxon>
    </lineage>
</organism>
<evidence type="ECO:0000256" key="1">
    <source>
        <dbReference type="SAM" id="Phobius"/>
    </source>
</evidence>
<reference evidence="2" key="1">
    <citation type="submission" date="2023-06" db="EMBL/GenBank/DDBJ databases">
        <authorList>
            <person name="Kurt Z."/>
        </authorList>
    </citation>
    <scope>NUCLEOTIDE SEQUENCE</scope>
</reference>
<evidence type="ECO:0000313" key="4">
    <source>
        <dbReference type="Proteomes" id="UP001642409"/>
    </source>
</evidence>